<reference evidence="6 7" key="1">
    <citation type="submission" date="2019-11" db="EMBL/GenBank/DDBJ databases">
        <title>Venatorbacter sp. nov. a predator of Campylobacter and other Gram-negative bacteria.</title>
        <authorList>
            <person name="Saeedi A."/>
            <person name="Cummings N.J."/>
            <person name="Connerton I.F."/>
            <person name="Connerton P.L."/>
        </authorList>
    </citation>
    <scope>NUCLEOTIDE SEQUENCE [LARGE SCALE GENOMIC DNA]</scope>
    <source>
        <strain evidence="6">XL5</strain>
    </source>
</reference>
<dbReference type="PANTHER" id="PTHR37164:SF1">
    <property type="entry name" value="BACTERIOHEMERYTHRIN"/>
    <property type="match status" value="1"/>
</dbReference>
<keyword evidence="7" id="KW-1185">Reference proteome</keyword>
<dbReference type="RefSeq" id="WP_228346186.1">
    <property type="nucleotide sequence ID" value="NZ_CP046056.1"/>
</dbReference>
<sequence length="156" mass="18273">MEITEWTQDLNLGIEIIDSQHRRIVDYINDLTHAIIAENQAEVADVLERLRDYTFDHFAFEEQLMKKAGYELLEAHQAVHRRFEEKVVRMQHELQSGRDPFGIARRVRTALLAWLIQHIRHEDVDYVPLVKKSLKSNESWIESTLTRIFGSSSATS</sequence>
<dbReference type="InterPro" id="IPR012827">
    <property type="entry name" value="Hemerythrin_metal-bd"/>
</dbReference>
<feature type="domain" description="Hemerythrin-like" evidence="5">
    <location>
        <begin position="13"/>
        <end position="129"/>
    </location>
</feature>
<keyword evidence="2" id="KW-0813">Transport</keyword>
<protein>
    <submittedName>
        <fullName evidence="6">Bacteriohemerythrin</fullName>
    </submittedName>
</protein>
<dbReference type="InterPro" id="IPR035938">
    <property type="entry name" value="Hemerythrin-like_sf"/>
</dbReference>
<gene>
    <name evidence="6" type="ORF">GJQ55_03750</name>
</gene>
<evidence type="ECO:0000256" key="3">
    <source>
        <dbReference type="ARBA" id="ARBA00022723"/>
    </source>
</evidence>
<dbReference type="NCBIfam" id="NF002007">
    <property type="entry name" value="PRK00808.1"/>
    <property type="match status" value="1"/>
</dbReference>
<evidence type="ECO:0000259" key="5">
    <source>
        <dbReference type="Pfam" id="PF01814"/>
    </source>
</evidence>
<evidence type="ECO:0000313" key="7">
    <source>
        <dbReference type="Proteomes" id="UP000596074"/>
    </source>
</evidence>
<dbReference type="Gene3D" id="1.20.120.50">
    <property type="entry name" value="Hemerythrin-like"/>
    <property type="match status" value="1"/>
</dbReference>
<dbReference type="EMBL" id="CP046056">
    <property type="protein sequence ID" value="QQD23654.1"/>
    <property type="molecule type" value="Genomic_DNA"/>
</dbReference>
<dbReference type="Pfam" id="PF01814">
    <property type="entry name" value="Hemerythrin"/>
    <property type="match status" value="1"/>
</dbReference>
<dbReference type="GO" id="GO:0005344">
    <property type="term" value="F:oxygen carrier activity"/>
    <property type="evidence" value="ECO:0007669"/>
    <property type="project" value="UniProtKB-KW"/>
</dbReference>
<dbReference type="CDD" id="cd12107">
    <property type="entry name" value="Hemerythrin"/>
    <property type="match status" value="1"/>
</dbReference>
<accession>A0A9X7YNE1</accession>
<dbReference type="GO" id="GO:0046872">
    <property type="term" value="F:metal ion binding"/>
    <property type="evidence" value="ECO:0007669"/>
    <property type="project" value="UniProtKB-KW"/>
</dbReference>
<evidence type="ECO:0000256" key="1">
    <source>
        <dbReference type="ARBA" id="ARBA00010587"/>
    </source>
</evidence>
<dbReference type="Proteomes" id="UP000596074">
    <property type="component" value="Chromosome"/>
</dbReference>
<proteinExistence type="inferred from homology"/>
<organism evidence="6 7">
    <name type="scientific">Venatoribacter cucullus</name>
    <dbReference type="NCBI Taxonomy" id="2661630"/>
    <lineage>
        <taxon>Bacteria</taxon>
        <taxon>Pseudomonadati</taxon>
        <taxon>Pseudomonadota</taxon>
        <taxon>Gammaproteobacteria</taxon>
        <taxon>Oceanospirillales</taxon>
        <taxon>Oceanospirillaceae</taxon>
        <taxon>Venatoribacter</taxon>
    </lineage>
</organism>
<dbReference type="InterPro" id="IPR050669">
    <property type="entry name" value="Hemerythrin"/>
</dbReference>
<dbReference type="NCBIfam" id="TIGR02481">
    <property type="entry name" value="hemeryth_dom"/>
    <property type="match status" value="1"/>
</dbReference>
<dbReference type="PANTHER" id="PTHR37164">
    <property type="entry name" value="BACTERIOHEMERYTHRIN"/>
    <property type="match status" value="1"/>
</dbReference>
<evidence type="ECO:0000313" key="6">
    <source>
        <dbReference type="EMBL" id="QQD23654.1"/>
    </source>
</evidence>
<dbReference type="AlphaFoldDB" id="A0A9X7YNE1"/>
<dbReference type="PROSITE" id="PS00550">
    <property type="entry name" value="HEMERYTHRINS"/>
    <property type="match status" value="1"/>
</dbReference>
<evidence type="ECO:0000256" key="2">
    <source>
        <dbReference type="ARBA" id="ARBA00022621"/>
    </source>
</evidence>
<dbReference type="NCBIfam" id="NF033749">
    <property type="entry name" value="bact_hemeryth"/>
    <property type="match status" value="1"/>
</dbReference>
<dbReference type="InterPro" id="IPR012312">
    <property type="entry name" value="Hemerythrin-like"/>
</dbReference>
<dbReference type="SUPFAM" id="SSF47188">
    <property type="entry name" value="Hemerythrin-like"/>
    <property type="match status" value="1"/>
</dbReference>
<dbReference type="KEGG" id="vcw:GJQ55_03750"/>
<comment type="similarity">
    <text evidence="1">Belongs to the hemerythrin family.</text>
</comment>
<keyword evidence="4" id="KW-0408">Iron</keyword>
<evidence type="ECO:0000256" key="4">
    <source>
        <dbReference type="ARBA" id="ARBA00023004"/>
    </source>
</evidence>
<name>A0A9X7YNE1_9GAMM</name>
<keyword evidence="3" id="KW-0479">Metal-binding</keyword>
<dbReference type="InterPro" id="IPR016131">
    <property type="entry name" value="Haemerythrin_Fe_BS"/>
</dbReference>
<keyword evidence="2" id="KW-0561">Oxygen transport</keyword>